<sequence>MIYKTEQEKFWAGKFGNNYIGRNKSDKIVSANISMLSSILKKTKNISKIIEFGSNIGLNLEALRVLLPQASLSAIEINDNAVKKLQRFDDLKVFHTSILNFEPEETNDLVLIKGVLIHINPAELNHVYELLYRSSNKYICISEYYNPTPVEVEYRGHKEKLFKRDFAGELMDKYPDLSLVDYGFVYHRDNTFPQDDMTWFLLEKV</sequence>
<dbReference type="InterPro" id="IPR029063">
    <property type="entry name" value="SAM-dependent_MTases_sf"/>
</dbReference>
<name>A0A330M4E4_9GAMM</name>
<dbReference type="Proteomes" id="UP000250123">
    <property type="component" value="Chromosome SHEWBE"/>
</dbReference>
<accession>A0A330M4E4</accession>
<protein>
    <recommendedName>
        <fullName evidence="3">Pseudaminic acid biosynthesis-associated methylase</fullName>
    </recommendedName>
</protein>
<dbReference type="Gene3D" id="3.40.50.150">
    <property type="entry name" value="Vaccinia Virus protein VP39"/>
    <property type="match status" value="1"/>
</dbReference>
<dbReference type="InterPro" id="IPR020027">
    <property type="entry name" value="Pseudamin_synth-assoc_MeTrfase"/>
</dbReference>
<dbReference type="OrthoDB" id="7184189at2"/>
<dbReference type="SUPFAM" id="SSF53335">
    <property type="entry name" value="S-adenosyl-L-methionine-dependent methyltransferases"/>
    <property type="match status" value="1"/>
</dbReference>
<evidence type="ECO:0000313" key="2">
    <source>
        <dbReference type="Proteomes" id="UP000250123"/>
    </source>
</evidence>
<dbReference type="KEGG" id="sbk:SHEWBE_3616"/>
<proteinExistence type="predicted"/>
<dbReference type="EMBL" id="LS483452">
    <property type="protein sequence ID" value="SQH77579.1"/>
    <property type="molecule type" value="Genomic_DNA"/>
</dbReference>
<dbReference type="RefSeq" id="WP_112353421.1">
    <property type="nucleotide sequence ID" value="NZ_LS483452.1"/>
</dbReference>
<evidence type="ECO:0008006" key="3">
    <source>
        <dbReference type="Google" id="ProtNLM"/>
    </source>
</evidence>
<gene>
    <name evidence="1" type="ORF">SHEWBE_3616</name>
</gene>
<evidence type="ECO:0000313" key="1">
    <source>
        <dbReference type="EMBL" id="SQH77579.1"/>
    </source>
</evidence>
<dbReference type="NCBIfam" id="TIGR03587">
    <property type="entry name" value="Pse_Me-ase"/>
    <property type="match status" value="1"/>
</dbReference>
<reference evidence="2" key="1">
    <citation type="submission" date="2018-06" db="EMBL/GenBank/DDBJ databases">
        <authorList>
            <person name="Cea G.-C."/>
            <person name="William W."/>
        </authorList>
    </citation>
    <scope>NUCLEOTIDE SEQUENCE [LARGE SCALE GENOMIC DNA]</scope>
    <source>
        <strain evidence="2">DB21MT-2</strain>
    </source>
</reference>
<organism evidence="1 2">
    <name type="scientific">Shewanella benthica</name>
    <dbReference type="NCBI Taxonomy" id="43661"/>
    <lineage>
        <taxon>Bacteria</taxon>
        <taxon>Pseudomonadati</taxon>
        <taxon>Pseudomonadota</taxon>
        <taxon>Gammaproteobacteria</taxon>
        <taxon>Alteromonadales</taxon>
        <taxon>Shewanellaceae</taxon>
        <taxon>Shewanella</taxon>
    </lineage>
</organism>
<dbReference type="AlphaFoldDB" id="A0A330M4E4"/>